<dbReference type="InterPro" id="IPR027417">
    <property type="entry name" value="P-loop_NTPase"/>
</dbReference>
<evidence type="ECO:0000256" key="6">
    <source>
        <dbReference type="ARBA" id="ARBA00023306"/>
    </source>
</evidence>
<evidence type="ECO:0000256" key="2">
    <source>
        <dbReference type="ARBA" id="ARBA00022618"/>
    </source>
</evidence>
<keyword evidence="2" id="KW-0132">Cell division</keyword>
<feature type="domain" description="SMC hinge" evidence="9">
    <location>
        <begin position="504"/>
        <end position="637"/>
    </location>
</feature>
<dbReference type="InterPro" id="IPR003395">
    <property type="entry name" value="RecF/RecN/SMC_N"/>
</dbReference>
<feature type="coiled-coil region" evidence="7">
    <location>
        <begin position="158"/>
        <end position="216"/>
    </location>
</feature>
<dbReference type="SUPFAM" id="SSF52540">
    <property type="entry name" value="P-loop containing nucleoside triphosphate hydrolases"/>
    <property type="match status" value="2"/>
</dbReference>
<dbReference type="Pfam" id="PF02463">
    <property type="entry name" value="SMC_N"/>
    <property type="match status" value="2"/>
</dbReference>
<dbReference type="PIRSF" id="PIRSF005719">
    <property type="entry name" value="SMC"/>
    <property type="match status" value="1"/>
</dbReference>
<dbReference type="GO" id="GO:0003677">
    <property type="term" value="F:DNA binding"/>
    <property type="evidence" value="ECO:0007669"/>
    <property type="project" value="TreeGrafter"/>
</dbReference>
<keyword evidence="4 7" id="KW-0175">Coiled coil</keyword>
<name>V5T9S5_ALETA</name>
<dbReference type="SUPFAM" id="SSF75553">
    <property type="entry name" value="Smc hinge domain"/>
    <property type="match status" value="1"/>
</dbReference>
<keyword evidence="6" id="KW-0131">Cell cycle</keyword>
<evidence type="ECO:0000256" key="5">
    <source>
        <dbReference type="ARBA" id="ARBA00023242"/>
    </source>
</evidence>
<feature type="coiled-coil region" evidence="7">
    <location>
        <begin position="756"/>
        <end position="790"/>
    </location>
</feature>
<protein>
    <submittedName>
        <fullName evidence="10">Structure maintenance of chromosomes 1 protein</fullName>
    </submittedName>
</protein>
<dbReference type="GO" id="GO:0051301">
    <property type="term" value="P:cell division"/>
    <property type="evidence" value="ECO:0007669"/>
    <property type="project" value="UniProtKB-KW"/>
</dbReference>
<dbReference type="GO" id="GO:0016887">
    <property type="term" value="F:ATP hydrolysis activity"/>
    <property type="evidence" value="ECO:0007669"/>
    <property type="project" value="InterPro"/>
</dbReference>
<dbReference type="Gene3D" id="1.20.1060.20">
    <property type="match status" value="1"/>
</dbReference>
<keyword evidence="3" id="KW-0498">Mitosis</keyword>
<feature type="coiled-coil region" evidence="7">
    <location>
        <begin position="267"/>
        <end position="350"/>
    </location>
</feature>
<dbReference type="Gene3D" id="3.40.50.300">
    <property type="entry name" value="P-loop containing nucleotide triphosphate hydrolases"/>
    <property type="match status" value="2"/>
</dbReference>
<comment type="subcellular location">
    <subcellularLocation>
        <location evidence="1">Nucleus</location>
    </subcellularLocation>
</comment>
<evidence type="ECO:0000256" key="3">
    <source>
        <dbReference type="ARBA" id="ARBA00022776"/>
    </source>
</evidence>
<organism evidence="10">
    <name type="scientific">Alexandrium tamarense</name>
    <name type="common">Red tide dinoflagellate</name>
    <name type="synonym">Gonyaulax tamarensis</name>
    <dbReference type="NCBI Taxonomy" id="2926"/>
    <lineage>
        <taxon>Eukaryota</taxon>
        <taxon>Sar</taxon>
        <taxon>Alveolata</taxon>
        <taxon>Dinophyceae</taxon>
        <taxon>Gonyaulacales</taxon>
        <taxon>Pyrocystaceae</taxon>
        <taxon>Alexandrium</taxon>
    </lineage>
</organism>
<reference evidence="10" key="1">
    <citation type="submission" date="2013-02" db="EMBL/GenBank/DDBJ databases">
        <title>Dinoflagellate (Alveolata) Condensin SMC2 and SMC4 Subunits Congruently Have non-Alveolate Phylogenies in Separate Phylogenetic Analyses.</title>
        <authorList>
            <person name="Yan K.T."/>
            <person name="Ng J.C."/>
            <person name="Wong J.T."/>
        </authorList>
    </citation>
    <scope>NUCLEOTIDE SEQUENCE</scope>
</reference>
<dbReference type="InterPro" id="IPR010935">
    <property type="entry name" value="SMC_hinge"/>
</dbReference>
<feature type="non-terminal residue" evidence="10">
    <location>
        <position position="1"/>
    </location>
</feature>
<dbReference type="InterPro" id="IPR036277">
    <property type="entry name" value="SMC_hinge_sf"/>
</dbReference>
<dbReference type="SMART" id="SM00968">
    <property type="entry name" value="SMC_hinge"/>
    <property type="match status" value="1"/>
</dbReference>
<dbReference type="Gene3D" id="3.30.70.1620">
    <property type="match status" value="1"/>
</dbReference>
<evidence type="ECO:0000256" key="1">
    <source>
        <dbReference type="ARBA" id="ARBA00004123"/>
    </source>
</evidence>
<evidence type="ECO:0000256" key="7">
    <source>
        <dbReference type="SAM" id="Coils"/>
    </source>
</evidence>
<feature type="region of interest" description="Disordered" evidence="8">
    <location>
        <begin position="393"/>
        <end position="428"/>
    </location>
</feature>
<sequence>NFKSFAGQHEIGPFDKFTSIIGPNGSGKSNLMDAISFCLGIRARHLRGDRLRDLVYRREEEDVRSNTRSAKVTMVFRTSTGEYLHFGRYINARGEGTYRYGPPDKVHSLGYDDFHQAPGAQRIFVKARNFLVFQGDVMELARRQGTEMTGVLETISGSDQLKDQYAKLSRELEITQEKARLHFQRRREVEGALARLEEQRAEVQRFQELRAQREKLVMQMVLFKLRCTEKEAERGREAGEGMQRDLARDEADLQARRREVDEKDMLRKKLEVDAEKVTSQNAELIANHNQVKQEQMDLSRKTSHWTNKLKEKEAQVQEVALRHGQLEESLRKVREDRAKAEAEMEKLRHRKFATAVRMTEEQRAAYDEAVARTDAMNVSMREGLRAAEERLAQGNRELAADKREVAGDGGRPRTRRGEARGNTLGEDQLQQEIDSEAHILDQRKGEAAAAGDQVRQYLLFEDTLLEEQRGLRVKLDAARARRERLELVEVRQRVADELRGAFPGAVLGRISELLLPTQKRFDLPLQMALGSMAEALLVRDSATGRKCVRYLKEKKISTETFLPLDRMVPPNVGALHLLVQGHQARRLAAHCVQHNEKFLERQPLWQAEGASILDRAVGFLLSGTIIVDSLDEGRQTAFHDARRAGVWPQVVTLHGEVIKPSGNMSVQSLPSLGHVEFGGAEQLHAIKQQENKLLQVEKDLAALREECSRTRPRETELGEQARETSARQEARMGQLHQLDASKKAEQRLVRDRAGRAEEVRAKIEECRRRLSLMEQEKEDLEKELLKLGKDHFEKLNQELGVEDVRAVVRGERRERLKLRQEIERQEDFIRTLISEERSCEQRFRASSRLRLKADIAKLKHDIEQVQKRQEDIRQREEDFDSRCKDGRERLQELNRKRDQLEEDLKSKKAELQRLRLHVEDSRRRMRRHNDKVRVLMKMRCDIFRDCNERGIEVPLLKKDHAAMELMLSREQDLDDLPFPELEAACRSIQVKYTALPQARKDLAARTSVIDAKTIEAEYERDVDRGRQDMEGLNPNMRALEEFAVEEEKLGQIRKQEQEAALESQRLSREFEVVRSERIGRFMQCYRHVEAKVHTFYKDLTSYDGFDGGSAYLDLDDAEEPYNGGITFTACPPGKRFFPMELLSGGEKSMASLALLFAMHSYQPPPFMILDEVDAPFDHKNTSSLVRYLKAAAAPKCSSAQAPHFQCIVISLKETFFSHSDSIIGIYKDRDVQSSGALSLPLKQITVYDAPETEVPLADIMHNVDAD</sequence>
<dbReference type="GO" id="GO:0005634">
    <property type="term" value="C:nucleus"/>
    <property type="evidence" value="ECO:0007669"/>
    <property type="project" value="UniProtKB-SubCell"/>
</dbReference>
<evidence type="ECO:0000256" key="4">
    <source>
        <dbReference type="ARBA" id="ARBA00023054"/>
    </source>
</evidence>
<dbReference type="PANTHER" id="PTHR18937">
    <property type="entry name" value="STRUCTURAL MAINTENANCE OF CHROMOSOMES SMC FAMILY MEMBER"/>
    <property type="match status" value="1"/>
</dbReference>
<dbReference type="EMBL" id="KC578683">
    <property type="protein sequence ID" value="AHB60958.1"/>
    <property type="molecule type" value="mRNA"/>
</dbReference>
<dbReference type="GO" id="GO:0007062">
    <property type="term" value="P:sister chromatid cohesion"/>
    <property type="evidence" value="ECO:0007669"/>
    <property type="project" value="TreeGrafter"/>
</dbReference>
<evidence type="ECO:0000256" key="8">
    <source>
        <dbReference type="SAM" id="MobiDB-lite"/>
    </source>
</evidence>
<evidence type="ECO:0000259" key="9">
    <source>
        <dbReference type="SMART" id="SM00968"/>
    </source>
</evidence>
<dbReference type="GO" id="GO:0005524">
    <property type="term" value="F:ATP binding"/>
    <property type="evidence" value="ECO:0007669"/>
    <property type="project" value="InterPro"/>
</dbReference>
<dbReference type="GO" id="GO:0008278">
    <property type="term" value="C:cohesin complex"/>
    <property type="evidence" value="ECO:0007669"/>
    <property type="project" value="TreeGrafter"/>
</dbReference>
<proteinExistence type="evidence at transcript level"/>
<keyword evidence="5" id="KW-0539">Nucleus</keyword>
<evidence type="ECO:0000313" key="10">
    <source>
        <dbReference type="EMBL" id="AHB60958.1"/>
    </source>
</evidence>
<feature type="coiled-coil region" evidence="7">
    <location>
        <begin position="848"/>
        <end position="931"/>
    </location>
</feature>
<dbReference type="InterPro" id="IPR024704">
    <property type="entry name" value="SMC"/>
</dbReference>
<dbReference type="Pfam" id="PF06470">
    <property type="entry name" value="SMC_hinge"/>
    <property type="match status" value="1"/>
</dbReference>
<dbReference type="PANTHER" id="PTHR18937:SF12">
    <property type="entry name" value="STRUCTURAL MAINTENANCE OF CHROMOSOMES PROTEIN"/>
    <property type="match status" value="1"/>
</dbReference>
<accession>V5T9S5</accession>
<dbReference type="AlphaFoldDB" id="V5T9S5"/>